<sequence length="77" mass="8524">LCLPCSIRDATKSAQHHLPVEVVVVHRVFRGAHQVAACQSAQVVRIQPGILEAEVTINFTLLRILSLFHELLNLCEA</sequence>
<proteinExistence type="predicted"/>
<dbReference type="AlphaFoldDB" id="A0A0N5CQ13"/>
<evidence type="ECO:0000313" key="1">
    <source>
        <dbReference type="WBParaSite" id="TCLT_0000231301-mRNA-1"/>
    </source>
</evidence>
<reference evidence="1" key="1">
    <citation type="submission" date="2017-02" db="UniProtKB">
        <authorList>
            <consortium name="WormBaseParasite"/>
        </authorList>
    </citation>
    <scope>IDENTIFICATION</scope>
</reference>
<dbReference type="WBParaSite" id="TCLT_0000231301-mRNA-1">
    <property type="protein sequence ID" value="TCLT_0000231301-mRNA-1"/>
    <property type="gene ID" value="TCLT_0000231301"/>
</dbReference>
<name>A0A0N5CQ13_THECL</name>
<protein>
    <submittedName>
        <fullName evidence="1">Secreted protein</fullName>
    </submittedName>
</protein>
<organism evidence="1">
    <name type="scientific">Thelazia callipaeda</name>
    <name type="common">Oriental eyeworm</name>
    <name type="synonym">Parasitic nematode</name>
    <dbReference type="NCBI Taxonomy" id="103827"/>
    <lineage>
        <taxon>Eukaryota</taxon>
        <taxon>Metazoa</taxon>
        <taxon>Ecdysozoa</taxon>
        <taxon>Nematoda</taxon>
        <taxon>Chromadorea</taxon>
        <taxon>Rhabditida</taxon>
        <taxon>Spirurina</taxon>
        <taxon>Spiruromorpha</taxon>
        <taxon>Thelazioidea</taxon>
        <taxon>Thelaziidae</taxon>
        <taxon>Thelazia</taxon>
    </lineage>
</organism>
<accession>A0A0N5CQ13</accession>